<dbReference type="PRINTS" id="PR00081">
    <property type="entry name" value="GDHRDH"/>
</dbReference>
<keyword evidence="9 12" id="KW-0275">Fatty acid biosynthesis</keyword>
<dbReference type="NCBIfam" id="NF005559">
    <property type="entry name" value="PRK07231.1"/>
    <property type="match status" value="1"/>
</dbReference>
<dbReference type="InterPro" id="IPR020904">
    <property type="entry name" value="Sc_DH/Rdtase_CS"/>
</dbReference>
<dbReference type="SMART" id="SM00822">
    <property type="entry name" value="PKS_KR"/>
    <property type="match status" value="1"/>
</dbReference>
<protein>
    <recommendedName>
        <fullName evidence="3 12">3-oxoacyl-[acyl-carrier-protein] reductase</fullName>
        <ecNumber evidence="3 12">1.1.1.100</ecNumber>
    </recommendedName>
</protein>
<evidence type="ECO:0000313" key="14">
    <source>
        <dbReference type="EMBL" id="QEE30199.1"/>
    </source>
</evidence>
<keyword evidence="4 12" id="KW-0444">Lipid biosynthesis</keyword>
<dbReference type="KEGG" id="talb:FTW19_20795"/>
<feature type="binding site" evidence="11">
    <location>
        <position position="90"/>
    </location>
    <ligand>
        <name>NADP(+)</name>
        <dbReference type="ChEBI" id="CHEBI:58349"/>
    </ligand>
</feature>
<evidence type="ECO:0000256" key="4">
    <source>
        <dbReference type="ARBA" id="ARBA00022516"/>
    </source>
</evidence>
<dbReference type="InterPro" id="IPR057326">
    <property type="entry name" value="KR_dom"/>
</dbReference>
<sequence>MPTLQGRIALVTGASQGIGRACALELARHGATVALAARQIDKLEAVAAEIREAGGTAEAFALDISSEESIKAAAKEIIAKLGKVEILVNNAGITRDTLVLRMKRDDWDSVLSTNLTGSFLLTQALISPMMKNRWGRIINITSVVGEIGQAGQVNYAASKAGLVGMTKALAREFASRSITVNAVAPGFVETAMTHVLSDEQKAFFGTQIPLGRPGTDKEVGYAVAFLASEEAGYITGHTLDVNGGMYMG</sequence>
<organism evidence="14 15">
    <name type="scientific">Terriglobus albidus</name>
    <dbReference type="NCBI Taxonomy" id="1592106"/>
    <lineage>
        <taxon>Bacteria</taxon>
        <taxon>Pseudomonadati</taxon>
        <taxon>Acidobacteriota</taxon>
        <taxon>Terriglobia</taxon>
        <taxon>Terriglobales</taxon>
        <taxon>Acidobacteriaceae</taxon>
        <taxon>Terriglobus</taxon>
    </lineage>
</organism>
<feature type="active site" description="Proton acceptor" evidence="10">
    <location>
        <position position="155"/>
    </location>
</feature>
<accession>A0A5B9EEK4</accession>
<dbReference type="InterPro" id="IPR002347">
    <property type="entry name" value="SDR_fam"/>
</dbReference>
<dbReference type="Proteomes" id="UP000321820">
    <property type="component" value="Chromosome"/>
</dbReference>
<dbReference type="UniPathway" id="UPA00094"/>
<keyword evidence="15" id="KW-1185">Reference proteome</keyword>
<keyword evidence="7 12" id="KW-0560">Oxidoreductase</keyword>
<keyword evidence="6 11" id="KW-0521">NADP</keyword>
<comment type="catalytic activity">
    <reaction evidence="12">
        <text>a (3R)-hydroxyacyl-[ACP] + NADP(+) = a 3-oxoacyl-[ACP] + NADPH + H(+)</text>
        <dbReference type="Rhea" id="RHEA:17397"/>
        <dbReference type="Rhea" id="RHEA-COMP:9916"/>
        <dbReference type="Rhea" id="RHEA-COMP:9945"/>
        <dbReference type="ChEBI" id="CHEBI:15378"/>
        <dbReference type="ChEBI" id="CHEBI:57783"/>
        <dbReference type="ChEBI" id="CHEBI:58349"/>
        <dbReference type="ChEBI" id="CHEBI:78776"/>
        <dbReference type="ChEBI" id="CHEBI:78827"/>
        <dbReference type="EC" id="1.1.1.100"/>
    </reaction>
</comment>
<dbReference type="NCBIfam" id="NF009466">
    <property type="entry name" value="PRK12826.1-2"/>
    <property type="match status" value="1"/>
</dbReference>
<keyword evidence="8 12" id="KW-0443">Lipid metabolism</keyword>
<dbReference type="GO" id="GO:0051287">
    <property type="term" value="F:NAD binding"/>
    <property type="evidence" value="ECO:0007669"/>
    <property type="project" value="UniProtKB-UniRule"/>
</dbReference>
<evidence type="ECO:0000256" key="3">
    <source>
        <dbReference type="ARBA" id="ARBA00012948"/>
    </source>
</evidence>
<evidence type="ECO:0000256" key="5">
    <source>
        <dbReference type="ARBA" id="ARBA00022832"/>
    </source>
</evidence>
<evidence type="ECO:0000256" key="9">
    <source>
        <dbReference type="ARBA" id="ARBA00023160"/>
    </source>
</evidence>
<name>A0A5B9EEK4_9BACT</name>
<evidence type="ECO:0000313" key="15">
    <source>
        <dbReference type="Proteomes" id="UP000321820"/>
    </source>
</evidence>
<dbReference type="SUPFAM" id="SSF51735">
    <property type="entry name" value="NAD(P)-binding Rossmann-fold domains"/>
    <property type="match status" value="1"/>
</dbReference>
<gene>
    <name evidence="14" type="primary">fabG</name>
    <name evidence="14" type="ORF">FTW19_20795</name>
</gene>
<evidence type="ECO:0000256" key="12">
    <source>
        <dbReference type="RuleBase" id="RU366074"/>
    </source>
</evidence>
<dbReference type="InterPro" id="IPR050259">
    <property type="entry name" value="SDR"/>
</dbReference>
<evidence type="ECO:0000256" key="10">
    <source>
        <dbReference type="PIRSR" id="PIRSR611284-1"/>
    </source>
</evidence>
<evidence type="ECO:0000256" key="6">
    <source>
        <dbReference type="ARBA" id="ARBA00022857"/>
    </source>
</evidence>
<comment type="similarity">
    <text evidence="2 12">Belongs to the short-chain dehydrogenases/reductases (SDR) family.</text>
</comment>
<dbReference type="PANTHER" id="PTHR42879:SF2">
    <property type="entry name" value="3-OXOACYL-[ACYL-CARRIER-PROTEIN] REDUCTASE FABG"/>
    <property type="match status" value="1"/>
</dbReference>
<dbReference type="RefSeq" id="WP_147649468.1">
    <property type="nucleotide sequence ID" value="NZ_CP042806.1"/>
</dbReference>
<dbReference type="OrthoDB" id="9803333at2"/>
<dbReference type="EMBL" id="CP042806">
    <property type="protein sequence ID" value="QEE30199.1"/>
    <property type="molecule type" value="Genomic_DNA"/>
</dbReference>
<reference evidence="14 15" key="1">
    <citation type="submission" date="2019-08" db="EMBL/GenBank/DDBJ databases">
        <title>Complete genome sequence of Terriglobus albidus strain ORNL.</title>
        <authorList>
            <person name="Podar M."/>
        </authorList>
    </citation>
    <scope>NUCLEOTIDE SEQUENCE [LARGE SCALE GENOMIC DNA]</scope>
    <source>
        <strain evidence="14 15">ORNL</strain>
    </source>
</reference>
<dbReference type="GO" id="GO:0030497">
    <property type="term" value="P:fatty acid elongation"/>
    <property type="evidence" value="ECO:0007669"/>
    <property type="project" value="UniProtKB-ARBA"/>
</dbReference>
<dbReference type="FunFam" id="3.40.50.720:FF:000037">
    <property type="entry name" value="3-oxoacyl-[acyl-carrier-protein] reductase FabG"/>
    <property type="match status" value="1"/>
</dbReference>
<dbReference type="EC" id="1.1.1.100" evidence="3 12"/>
<dbReference type="NCBIfam" id="TIGR01830">
    <property type="entry name" value="3oxo_ACP_reduc"/>
    <property type="match status" value="1"/>
</dbReference>
<evidence type="ECO:0000256" key="2">
    <source>
        <dbReference type="ARBA" id="ARBA00006484"/>
    </source>
</evidence>
<evidence type="ECO:0000256" key="7">
    <source>
        <dbReference type="ARBA" id="ARBA00023002"/>
    </source>
</evidence>
<proteinExistence type="inferred from homology"/>
<dbReference type="PRINTS" id="PR00080">
    <property type="entry name" value="SDRFAMILY"/>
</dbReference>
<keyword evidence="5 12" id="KW-0276">Fatty acid metabolism</keyword>
<comment type="subunit">
    <text evidence="12">Homotetramer.</text>
</comment>
<dbReference type="PROSITE" id="PS00061">
    <property type="entry name" value="ADH_SHORT"/>
    <property type="match status" value="1"/>
</dbReference>
<dbReference type="InterPro" id="IPR011284">
    <property type="entry name" value="3oxo_ACP_reduc"/>
</dbReference>
<feature type="domain" description="Ketoreductase" evidence="13">
    <location>
        <begin position="7"/>
        <end position="186"/>
    </location>
</feature>
<feature type="binding site" evidence="11">
    <location>
        <begin position="155"/>
        <end position="159"/>
    </location>
    <ligand>
        <name>NADP(+)</name>
        <dbReference type="ChEBI" id="CHEBI:58349"/>
    </ligand>
</feature>
<dbReference type="Pfam" id="PF13561">
    <property type="entry name" value="adh_short_C2"/>
    <property type="match status" value="1"/>
</dbReference>
<comment type="function">
    <text evidence="12">Catalyzes the NADPH-dependent reduction of beta-ketoacyl-ACP substrates to beta-hydroxyacyl-ACP products, the first reductive step in the elongation cycle of fatty acid biosynthesis.</text>
</comment>
<evidence type="ECO:0000256" key="8">
    <source>
        <dbReference type="ARBA" id="ARBA00023098"/>
    </source>
</evidence>
<dbReference type="Gene3D" id="3.40.50.720">
    <property type="entry name" value="NAD(P)-binding Rossmann-like Domain"/>
    <property type="match status" value="1"/>
</dbReference>
<dbReference type="CDD" id="cd05333">
    <property type="entry name" value="BKR_SDR_c"/>
    <property type="match status" value="1"/>
</dbReference>
<dbReference type="PANTHER" id="PTHR42879">
    <property type="entry name" value="3-OXOACYL-(ACYL-CARRIER-PROTEIN) REDUCTASE"/>
    <property type="match status" value="1"/>
</dbReference>
<evidence type="ECO:0000259" key="13">
    <source>
        <dbReference type="SMART" id="SM00822"/>
    </source>
</evidence>
<comment type="pathway">
    <text evidence="1 12">Lipid metabolism; fatty acid biosynthesis.</text>
</comment>
<dbReference type="GO" id="GO:0004316">
    <property type="term" value="F:3-oxoacyl-[acyl-carrier-protein] reductase (NADPH) activity"/>
    <property type="evidence" value="ECO:0007669"/>
    <property type="project" value="UniProtKB-UniRule"/>
</dbReference>
<evidence type="ECO:0000256" key="1">
    <source>
        <dbReference type="ARBA" id="ARBA00005194"/>
    </source>
</evidence>
<evidence type="ECO:0000256" key="11">
    <source>
        <dbReference type="PIRSR" id="PIRSR611284-2"/>
    </source>
</evidence>
<dbReference type="InterPro" id="IPR036291">
    <property type="entry name" value="NAD(P)-bd_dom_sf"/>
</dbReference>
<dbReference type="AlphaFoldDB" id="A0A5B9EEK4"/>